<dbReference type="EMBL" id="BARU01036526">
    <property type="protein sequence ID" value="GAH89814.1"/>
    <property type="molecule type" value="Genomic_DNA"/>
</dbReference>
<dbReference type="SUPFAM" id="SSF56281">
    <property type="entry name" value="Metallo-hydrolase/oxidoreductase"/>
    <property type="match status" value="1"/>
</dbReference>
<reference evidence="1" key="1">
    <citation type="journal article" date="2014" name="Front. Microbiol.">
        <title>High frequency of phylogenetically diverse reductive dehalogenase-homologous genes in deep subseafloor sedimentary metagenomes.</title>
        <authorList>
            <person name="Kawai M."/>
            <person name="Futagami T."/>
            <person name="Toyoda A."/>
            <person name="Takaki Y."/>
            <person name="Nishi S."/>
            <person name="Hori S."/>
            <person name="Arai W."/>
            <person name="Tsubouchi T."/>
            <person name="Morono Y."/>
            <person name="Uchiyama I."/>
            <person name="Ito T."/>
            <person name="Fujiyama A."/>
            <person name="Inagaki F."/>
            <person name="Takami H."/>
        </authorList>
    </citation>
    <scope>NUCLEOTIDE SEQUENCE</scope>
    <source>
        <strain evidence="1">Expedition CK06-06</strain>
    </source>
</reference>
<dbReference type="PANTHER" id="PTHR42663">
    <property type="entry name" value="HYDROLASE C777.06C-RELATED-RELATED"/>
    <property type="match status" value="1"/>
</dbReference>
<sequence length="119" mass="13534">MQIKFLGTGAAEGIPAINCDCLHCKRARKEGGKLIRERNSILFQLPGYNMLVEAPPDIRTLINKYQVDDLQGILATHATYSHIGGIKEFEYWSTSLDFLAEPKLFEVIRKEHWTEGLDK</sequence>
<dbReference type="PANTHER" id="PTHR42663:SF6">
    <property type="entry name" value="HYDROLASE C777.06C-RELATED"/>
    <property type="match status" value="1"/>
</dbReference>
<dbReference type="InterPro" id="IPR036866">
    <property type="entry name" value="RibonucZ/Hydroxyglut_hydro"/>
</dbReference>
<evidence type="ECO:0008006" key="2">
    <source>
        <dbReference type="Google" id="ProtNLM"/>
    </source>
</evidence>
<name>X1KI53_9ZZZZ</name>
<gene>
    <name evidence="1" type="ORF">S03H2_57025</name>
</gene>
<protein>
    <recommendedName>
        <fullName evidence="2">Metallo-beta-lactamase domain-containing protein</fullName>
    </recommendedName>
</protein>
<accession>X1KI53</accession>
<feature type="non-terminal residue" evidence="1">
    <location>
        <position position="119"/>
    </location>
</feature>
<comment type="caution">
    <text evidence="1">The sequence shown here is derived from an EMBL/GenBank/DDBJ whole genome shotgun (WGS) entry which is preliminary data.</text>
</comment>
<evidence type="ECO:0000313" key="1">
    <source>
        <dbReference type="EMBL" id="GAH89814.1"/>
    </source>
</evidence>
<dbReference type="AlphaFoldDB" id="X1KI53"/>
<proteinExistence type="predicted"/>
<organism evidence="1">
    <name type="scientific">marine sediment metagenome</name>
    <dbReference type="NCBI Taxonomy" id="412755"/>
    <lineage>
        <taxon>unclassified sequences</taxon>
        <taxon>metagenomes</taxon>
        <taxon>ecological metagenomes</taxon>
    </lineage>
</organism>
<dbReference type="Gene3D" id="3.60.15.10">
    <property type="entry name" value="Ribonuclease Z/Hydroxyacylglutathione hydrolase-like"/>
    <property type="match status" value="1"/>
</dbReference>